<feature type="active site" description="Phosphothreonine intermediate" evidence="4">
    <location>
        <position position="78"/>
    </location>
</feature>
<comment type="caution">
    <text evidence="7">The sequence shown here is derived from an EMBL/GenBank/DDBJ whole genome shotgun (WGS) entry which is preliminary data.</text>
</comment>
<organism evidence="7 8">
    <name type="scientific">Chryseosolibacter histidini</name>
    <dbReference type="NCBI Taxonomy" id="2782349"/>
    <lineage>
        <taxon>Bacteria</taxon>
        <taxon>Pseudomonadati</taxon>
        <taxon>Bacteroidota</taxon>
        <taxon>Cytophagia</taxon>
        <taxon>Cytophagales</taxon>
        <taxon>Chryseotaleaceae</taxon>
        <taxon>Chryseosolibacter</taxon>
    </lineage>
</organism>
<keyword evidence="1 4" id="KW-0597">Phosphoprotein</keyword>
<proteinExistence type="predicted"/>
<gene>
    <name evidence="7" type="ORF">KK083_19910</name>
</gene>
<dbReference type="Gene3D" id="3.40.720.10">
    <property type="entry name" value="Alkaline Phosphatase, subunit A"/>
    <property type="match status" value="1"/>
</dbReference>
<accession>A0AAP2GR37</accession>
<dbReference type="PIRSF" id="PIRSF031924">
    <property type="entry name" value="Pi-irrepressible_AP"/>
    <property type="match status" value="1"/>
</dbReference>
<dbReference type="NCBIfam" id="NF042991">
    <property type="entry name" value="alk_phos_PafA"/>
    <property type="match status" value="1"/>
</dbReference>
<dbReference type="PANTHER" id="PTHR10151:SF120">
    <property type="entry name" value="BIS(5'-ADENOSYL)-TRIPHOSPHATASE"/>
    <property type="match status" value="1"/>
</dbReference>
<dbReference type="Gene3D" id="3.30.1360.150">
    <property type="match status" value="1"/>
</dbReference>
<keyword evidence="2" id="KW-0479">Metal-binding</keyword>
<sequence length="551" mass="61045">MKPSIIILAFFVSANVLAQPARQVNERPKLVVGIVVDQMRQEYLYRFYNKFGNGGFKKLMNDGFMVKNAHYNYAPTVTGPGHASVYTGSTPAYHGIISNEWYDKSLKKEVNCVNDPTQKVVGSPEGKGDISPWRLLTTTVTDELKLFTQKRAKVVGVSIKDRGAVLPAGHMADAAYWYDSKTGTFVSSTWYMSQLPQWVEKFNALGLPDKYLSQEWKTLYPIEQYVESGADDTPYENKLGGKDKPTFPYNLKELRAKSGGYDLLVNVPFANDFLVEMAKAAIDGEKMGQDEITDFLTISFSQPDILGHGVGPNAVEIEDTYLRLDKSLEELLKNLDSKVGAGKYTVFLSADHAVADVAQYLKDNKVPAGYFSASNMKATLNDFLKKYFPGKDVIEYVDGEQIFFNHDAFQNDPKASGVELMVAAELVVNFLMTQEGVANAYAENVLRQGRYDEAGVKGMVIRGHHAKRSGDVVVVLESGWYGAGRVQGTTHGSPYTYDTNVPMLFYGFGVRKGSSVRYHPITDIAPTISSILHIKFPSGCTGQPVAELFED</sequence>
<dbReference type="GO" id="GO:0004035">
    <property type="term" value="F:alkaline phosphatase activity"/>
    <property type="evidence" value="ECO:0007669"/>
    <property type="project" value="InterPro"/>
</dbReference>
<dbReference type="Proteomes" id="UP001319200">
    <property type="component" value="Unassembled WGS sequence"/>
</dbReference>
<dbReference type="Pfam" id="PF01663">
    <property type="entry name" value="Phosphodiest"/>
    <property type="match status" value="1"/>
</dbReference>
<evidence type="ECO:0000256" key="6">
    <source>
        <dbReference type="SAM" id="SignalP"/>
    </source>
</evidence>
<dbReference type="PANTHER" id="PTHR10151">
    <property type="entry name" value="ECTONUCLEOTIDE PYROPHOSPHATASE/PHOSPHODIESTERASE"/>
    <property type="match status" value="1"/>
</dbReference>
<dbReference type="AlphaFoldDB" id="A0AAP2GR37"/>
<dbReference type="RefSeq" id="WP_254166815.1">
    <property type="nucleotide sequence ID" value="NZ_JAHESF010000021.1"/>
</dbReference>
<feature type="signal peptide" evidence="6">
    <location>
        <begin position="1"/>
        <end position="18"/>
    </location>
</feature>
<protein>
    <submittedName>
        <fullName evidence="7">Alkaline phosphatase family protein</fullName>
    </submittedName>
</protein>
<keyword evidence="8" id="KW-1185">Reference proteome</keyword>
<dbReference type="EMBL" id="JAHESF010000021">
    <property type="protein sequence ID" value="MBT1699172.1"/>
    <property type="molecule type" value="Genomic_DNA"/>
</dbReference>
<evidence type="ECO:0000256" key="3">
    <source>
        <dbReference type="ARBA" id="ARBA00022729"/>
    </source>
</evidence>
<feature type="binding site" evidence="5">
    <location>
        <begin position="160"/>
        <end position="162"/>
    </location>
    <ligand>
        <name>substrate</name>
    </ligand>
</feature>
<dbReference type="SUPFAM" id="SSF53649">
    <property type="entry name" value="Alkaline phosphatase-like"/>
    <property type="match status" value="1"/>
</dbReference>
<reference evidence="7 8" key="1">
    <citation type="submission" date="2021-05" db="EMBL/GenBank/DDBJ databases">
        <title>A Polyphasic approach of four new species of the genus Ohtaekwangia: Ohtaekwangia histidinii sp. nov., Ohtaekwangia cretensis sp. nov., Ohtaekwangia indiensis sp. nov., Ohtaekwangia reichenbachii sp. nov. from diverse environment.</title>
        <authorList>
            <person name="Octaviana S."/>
        </authorList>
    </citation>
    <scope>NUCLEOTIDE SEQUENCE [LARGE SCALE GENOMIC DNA]</scope>
    <source>
        <strain evidence="7 8">PWU4</strain>
    </source>
</reference>
<evidence type="ECO:0000256" key="2">
    <source>
        <dbReference type="ARBA" id="ARBA00022723"/>
    </source>
</evidence>
<evidence type="ECO:0000256" key="1">
    <source>
        <dbReference type="ARBA" id="ARBA00022553"/>
    </source>
</evidence>
<feature type="binding site" evidence="5">
    <location>
        <position position="99"/>
    </location>
    <ligand>
        <name>substrate</name>
    </ligand>
</feature>
<feature type="chain" id="PRO_5042949133" evidence="6">
    <location>
        <begin position="19"/>
        <end position="551"/>
    </location>
</feature>
<evidence type="ECO:0000256" key="4">
    <source>
        <dbReference type="PIRSR" id="PIRSR031924-50"/>
    </source>
</evidence>
<dbReference type="CDD" id="cd16016">
    <property type="entry name" value="AP-SPAP"/>
    <property type="match status" value="1"/>
</dbReference>
<evidence type="ECO:0000256" key="5">
    <source>
        <dbReference type="PIRSR" id="PIRSR031924-51"/>
    </source>
</evidence>
<dbReference type="InterPro" id="IPR026263">
    <property type="entry name" value="Alkaline_phosphatase_prok"/>
</dbReference>
<name>A0AAP2GR37_9BACT</name>
<evidence type="ECO:0000313" key="8">
    <source>
        <dbReference type="Proteomes" id="UP001319200"/>
    </source>
</evidence>
<keyword evidence="3 6" id="KW-0732">Signal</keyword>
<dbReference type="InterPro" id="IPR002591">
    <property type="entry name" value="Phosphodiest/P_Trfase"/>
</dbReference>
<dbReference type="GO" id="GO:0046872">
    <property type="term" value="F:metal ion binding"/>
    <property type="evidence" value="ECO:0007669"/>
    <property type="project" value="UniProtKB-KW"/>
</dbReference>
<dbReference type="InterPro" id="IPR017850">
    <property type="entry name" value="Alkaline_phosphatase_core_sf"/>
</dbReference>
<evidence type="ECO:0000313" key="7">
    <source>
        <dbReference type="EMBL" id="MBT1699172.1"/>
    </source>
</evidence>